<dbReference type="InterPro" id="IPR034751">
    <property type="entry name" value="Yippee"/>
</dbReference>
<dbReference type="Pfam" id="PF03226">
    <property type="entry name" value="Yippee-Mis18"/>
    <property type="match status" value="1"/>
</dbReference>
<dbReference type="InterPro" id="IPR039058">
    <property type="entry name" value="Yippee_fam"/>
</dbReference>
<dbReference type="GO" id="GO:0046872">
    <property type="term" value="F:metal ion binding"/>
    <property type="evidence" value="ECO:0007669"/>
    <property type="project" value="UniProtKB-KW"/>
</dbReference>
<dbReference type="AlphaFoldDB" id="A0A9W5TE11"/>
<evidence type="ECO:0000256" key="3">
    <source>
        <dbReference type="ARBA" id="ARBA00022833"/>
    </source>
</evidence>
<comment type="similarity">
    <text evidence="1 4">Belongs to the yippee family.</text>
</comment>
<dbReference type="Proteomes" id="UP001057455">
    <property type="component" value="Unassembled WGS sequence"/>
</dbReference>
<reference evidence="6" key="1">
    <citation type="submission" date="2019-12" db="EMBL/GenBank/DDBJ databases">
        <title>Genome sequence of Babesia ovis.</title>
        <authorList>
            <person name="Yamagishi J."/>
            <person name="Sevinc F."/>
            <person name="Xuan X."/>
        </authorList>
    </citation>
    <scope>NUCLEOTIDE SEQUENCE</scope>
    <source>
        <strain evidence="6">Selcuk</strain>
    </source>
</reference>
<gene>
    <name evidence="6" type="ORF">BaOVIS_025620</name>
</gene>
<dbReference type="EMBL" id="BLIY01000017">
    <property type="protein sequence ID" value="GFE55158.1"/>
    <property type="molecule type" value="Genomic_DNA"/>
</dbReference>
<evidence type="ECO:0000256" key="1">
    <source>
        <dbReference type="ARBA" id="ARBA00005613"/>
    </source>
</evidence>
<comment type="caution">
    <text evidence="6">The sequence shown here is derived from an EMBL/GenBank/DDBJ whole genome shotgun (WGS) entry which is preliminary data.</text>
</comment>
<accession>A0A9W5TE11</accession>
<dbReference type="PROSITE" id="PS51792">
    <property type="entry name" value="YIPPEE"/>
    <property type="match status" value="1"/>
</dbReference>
<name>A0A9W5TE11_BABOV</name>
<dbReference type="OrthoDB" id="6407410at2759"/>
<dbReference type="InterPro" id="IPR004910">
    <property type="entry name" value="Yippee/Mis18/Cereblon"/>
</dbReference>
<evidence type="ECO:0000256" key="2">
    <source>
        <dbReference type="ARBA" id="ARBA00022723"/>
    </source>
</evidence>
<feature type="domain" description="Yippee" evidence="5">
    <location>
        <begin position="25"/>
        <end position="122"/>
    </location>
</feature>
<dbReference type="PANTHER" id="PTHR13848">
    <property type="entry name" value="PROTEIN YIPPEE-LIKE CG15309-RELATED"/>
    <property type="match status" value="1"/>
</dbReference>
<organism evidence="6 7">
    <name type="scientific">Babesia ovis</name>
    <dbReference type="NCBI Taxonomy" id="5869"/>
    <lineage>
        <taxon>Eukaryota</taxon>
        <taxon>Sar</taxon>
        <taxon>Alveolata</taxon>
        <taxon>Apicomplexa</taxon>
        <taxon>Aconoidasida</taxon>
        <taxon>Piroplasmida</taxon>
        <taxon>Babesiidae</taxon>
        <taxon>Babesia</taxon>
    </lineage>
</organism>
<proteinExistence type="inferred from homology"/>
<evidence type="ECO:0000313" key="7">
    <source>
        <dbReference type="Proteomes" id="UP001057455"/>
    </source>
</evidence>
<keyword evidence="3" id="KW-0862">Zinc</keyword>
<sequence length="142" mass="16123">MGQLHEFHIEGDAVYTYVAFQSFLFLFSCAECGIPVSSSSDLLSTSFRGRTGSAWLFGKVYNVSEGTVEERMMTTGQHSITDIYCNGCGNNLGWKYYDAIHESQRYKCGKIILEKASYQFQYRHFPQKLLKGTDDIEDSLPL</sequence>
<keyword evidence="7" id="KW-1185">Reference proteome</keyword>
<evidence type="ECO:0000313" key="6">
    <source>
        <dbReference type="EMBL" id="GFE55158.1"/>
    </source>
</evidence>
<protein>
    <recommendedName>
        <fullName evidence="4">Protein yippee-like</fullName>
    </recommendedName>
</protein>
<keyword evidence="2" id="KW-0479">Metal-binding</keyword>
<evidence type="ECO:0000256" key="4">
    <source>
        <dbReference type="RuleBase" id="RU110713"/>
    </source>
</evidence>
<evidence type="ECO:0000259" key="5">
    <source>
        <dbReference type="PROSITE" id="PS51792"/>
    </source>
</evidence>